<keyword evidence="7" id="KW-0472">Membrane</keyword>
<comment type="subcellular location">
    <subcellularLocation>
        <location evidence="1">Mitochondrion inner membrane</location>
        <topology evidence="1">Multi-pass membrane protein</topology>
    </subcellularLocation>
</comment>
<evidence type="ECO:0000256" key="5">
    <source>
        <dbReference type="ARBA" id="ARBA00022989"/>
    </source>
</evidence>
<evidence type="ECO:0000313" key="8">
    <source>
        <dbReference type="EMBL" id="GJN16226.1"/>
    </source>
</evidence>
<keyword evidence="9" id="KW-1185">Reference proteome</keyword>
<dbReference type="PANTHER" id="PTHR10485">
    <property type="entry name" value="MITOCHONDRIAL IMPORT INNER MEMBRANE TRANSLOCASE SUBUNIT TIM-17"/>
    <property type="match status" value="1"/>
</dbReference>
<comment type="similarity">
    <text evidence="2">Belongs to the Tim17/Tim22/Tim23 family.</text>
</comment>
<comment type="caution">
    <text evidence="8">The sequence shown here is derived from an EMBL/GenBank/DDBJ whole genome shotgun (WGS) entry which is preliminary data.</text>
</comment>
<evidence type="ECO:0000256" key="3">
    <source>
        <dbReference type="ARBA" id="ARBA00022692"/>
    </source>
</evidence>
<keyword evidence="6" id="KW-0496">Mitochondrion</keyword>
<keyword evidence="4" id="KW-0999">Mitochondrion inner membrane</keyword>
<sequence>MDTPAYKEIPEFPYRFIDYTGTGFVLGAGDGSVLHFIRGLRCSPSGGRLVSGGRAIRTNGPLVAGRWGAYWAVYCAFETASFLARGRTTS</sequence>
<evidence type="ECO:0000256" key="1">
    <source>
        <dbReference type="ARBA" id="ARBA00004448"/>
    </source>
</evidence>
<dbReference type="AlphaFoldDB" id="A0AAV5E159"/>
<name>A0AAV5E159_ELECO</name>
<evidence type="ECO:0000256" key="6">
    <source>
        <dbReference type="ARBA" id="ARBA00023128"/>
    </source>
</evidence>
<keyword evidence="3" id="KW-0812">Transmembrane</keyword>
<reference evidence="8" key="2">
    <citation type="submission" date="2021-12" db="EMBL/GenBank/DDBJ databases">
        <title>Resequencing data analysis of finger millet.</title>
        <authorList>
            <person name="Hatakeyama M."/>
            <person name="Aluri S."/>
            <person name="Balachadran M.T."/>
            <person name="Sivarajan S.R."/>
            <person name="Poveda L."/>
            <person name="Shimizu-Inatsugi R."/>
            <person name="Schlapbach R."/>
            <person name="Sreeman S.M."/>
            <person name="Shimizu K.K."/>
        </authorList>
    </citation>
    <scope>NUCLEOTIDE SEQUENCE</scope>
</reference>
<reference evidence="8" key="1">
    <citation type="journal article" date="2018" name="DNA Res.">
        <title>Multiple hybrid de novo genome assembly of finger millet, an orphan allotetraploid crop.</title>
        <authorList>
            <person name="Hatakeyama M."/>
            <person name="Aluri S."/>
            <person name="Balachadran M.T."/>
            <person name="Sivarajan S.R."/>
            <person name="Patrignani A."/>
            <person name="Gruter S."/>
            <person name="Poveda L."/>
            <person name="Shimizu-Inatsugi R."/>
            <person name="Baeten J."/>
            <person name="Francoijs K.J."/>
            <person name="Nataraja K.N."/>
            <person name="Reddy Y.A.N."/>
            <person name="Phadnis S."/>
            <person name="Ravikumar R.L."/>
            <person name="Schlapbach R."/>
            <person name="Sreeman S.M."/>
            <person name="Shimizu K.K."/>
        </authorList>
    </citation>
    <scope>NUCLEOTIDE SEQUENCE</scope>
</reference>
<dbReference type="EMBL" id="BQKI01000072">
    <property type="protein sequence ID" value="GJN16226.1"/>
    <property type="molecule type" value="Genomic_DNA"/>
</dbReference>
<dbReference type="PANTHER" id="PTHR10485:SF13">
    <property type="match status" value="1"/>
</dbReference>
<protein>
    <submittedName>
        <fullName evidence="8">Uncharacterized protein</fullName>
    </submittedName>
</protein>
<accession>A0AAV5E159</accession>
<dbReference type="GO" id="GO:0030150">
    <property type="term" value="P:protein import into mitochondrial matrix"/>
    <property type="evidence" value="ECO:0007669"/>
    <property type="project" value="TreeGrafter"/>
</dbReference>
<evidence type="ECO:0000256" key="4">
    <source>
        <dbReference type="ARBA" id="ARBA00022792"/>
    </source>
</evidence>
<gene>
    <name evidence="8" type="primary">gb03190</name>
    <name evidence="8" type="ORF">PR202_gb03190</name>
</gene>
<dbReference type="Proteomes" id="UP001054889">
    <property type="component" value="Unassembled WGS sequence"/>
</dbReference>
<evidence type="ECO:0000256" key="7">
    <source>
        <dbReference type="ARBA" id="ARBA00023136"/>
    </source>
</evidence>
<keyword evidence="5" id="KW-1133">Transmembrane helix</keyword>
<evidence type="ECO:0000313" key="9">
    <source>
        <dbReference type="Proteomes" id="UP001054889"/>
    </source>
</evidence>
<organism evidence="8 9">
    <name type="scientific">Eleusine coracana subsp. coracana</name>
    <dbReference type="NCBI Taxonomy" id="191504"/>
    <lineage>
        <taxon>Eukaryota</taxon>
        <taxon>Viridiplantae</taxon>
        <taxon>Streptophyta</taxon>
        <taxon>Embryophyta</taxon>
        <taxon>Tracheophyta</taxon>
        <taxon>Spermatophyta</taxon>
        <taxon>Magnoliopsida</taxon>
        <taxon>Liliopsida</taxon>
        <taxon>Poales</taxon>
        <taxon>Poaceae</taxon>
        <taxon>PACMAD clade</taxon>
        <taxon>Chloridoideae</taxon>
        <taxon>Cynodonteae</taxon>
        <taxon>Eleusininae</taxon>
        <taxon>Eleusine</taxon>
    </lineage>
</organism>
<dbReference type="GO" id="GO:0005744">
    <property type="term" value="C:TIM23 mitochondrial import inner membrane translocase complex"/>
    <property type="evidence" value="ECO:0007669"/>
    <property type="project" value="TreeGrafter"/>
</dbReference>
<dbReference type="GO" id="GO:0008320">
    <property type="term" value="F:protein transmembrane transporter activity"/>
    <property type="evidence" value="ECO:0007669"/>
    <property type="project" value="TreeGrafter"/>
</dbReference>
<proteinExistence type="inferred from homology"/>
<evidence type="ECO:0000256" key="2">
    <source>
        <dbReference type="ARBA" id="ARBA00008444"/>
    </source>
</evidence>